<evidence type="ECO:0000256" key="1">
    <source>
        <dbReference type="ARBA" id="ARBA00004167"/>
    </source>
</evidence>
<gene>
    <name evidence="9" type="ORF">QBC37DRAFT_400108</name>
</gene>
<dbReference type="Pfam" id="PF11807">
    <property type="entry name" value="UstYa"/>
    <property type="match status" value="1"/>
</dbReference>
<dbReference type="AlphaFoldDB" id="A0AAN6Y836"/>
<feature type="transmembrane region" description="Helical" evidence="8">
    <location>
        <begin position="40"/>
        <end position="59"/>
    </location>
</feature>
<evidence type="ECO:0000313" key="9">
    <source>
        <dbReference type="EMBL" id="KAK4213868.1"/>
    </source>
</evidence>
<keyword evidence="2 8" id="KW-0812">Transmembrane</keyword>
<keyword evidence="5 8" id="KW-0472">Membrane</keyword>
<evidence type="ECO:0000256" key="2">
    <source>
        <dbReference type="ARBA" id="ARBA00022692"/>
    </source>
</evidence>
<accession>A0AAN6Y836</accession>
<sequence>MDAKEMTVEAEPLMNDFESGTHHILSTRSTAQLTKLKVHYLLNVVLTLMVLFLTAIIFVREHGAAPFSQCSPECNNYYSPALEATWTGSHVVRPVVTKNTPVSPFNHGTMEDMDSNWTSLLRVGFMGLTDEELKKVGAPTNSVRLPAESGGGYMAYLASHHHLHCLYLLHQSLYPDWYETRSEVWNMSARLRQSHWDHCVDELRDYVMCHADSTVVTYEWMEGVKSSLPQQGNARVCANWDGHFQWQLDRQVPAPKTKIMRPAEMD</sequence>
<proteinExistence type="inferred from homology"/>
<dbReference type="PANTHER" id="PTHR33365">
    <property type="entry name" value="YALI0B05434P"/>
    <property type="match status" value="1"/>
</dbReference>
<dbReference type="InterPro" id="IPR021765">
    <property type="entry name" value="UstYa-like"/>
</dbReference>
<dbReference type="Proteomes" id="UP001301769">
    <property type="component" value="Unassembled WGS sequence"/>
</dbReference>
<keyword evidence="10" id="KW-1185">Reference proteome</keyword>
<evidence type="ECO:0000256" key="6">
    <source>
        <dbReference type="ARBA" id="ARBA00023180"/>
    </source>
</evidence>
<reference evidence="9" key="2">
    <citation type="submission" date="2023-05" db="EMBL/GenBank/DDBJ databases">
        <authorList>
            <consortium name="Lawrence Berkeley National Laboratory"/>
            <person name="Steindorff A."/>
            <person name="Hensen N."/>
            <person name="Bonometti L."/>
            <person name="Westerberg I."/>
            <person name="Brannstrom I.O."/>
            <person name="Guillou S."/>
            <person name="Cros-Aarteil S."/>
            <person name="Calhoun S."/>
            <person name="Haridas S."/>
            <person name="Kuo A."/>
            <person name="Mondo S."/>
            <person name="Pangilinan J."/>
            <person name="Riley R."/>
            <person name="Labutti K."/>
            <person name="Andreopoulos B."/>
            <person name="Lipzen A."/>
            <person name="Chen C."/>
            <person name="Yanf M."/>
            <person name="Daum C."/>
            <person name="Ng V."/>
            <person name="Clum A."/>
            <person name="Ohm R."/>
            <person name="Martin F."/>
            <person name="Silar P."/>
            <person name="Natvig D."/>
            <person name="Lalanne C."/>
            <person name="Gautier V."/>
            <person name="Ament-Velasquez S.L."/>
            <person name="Kruys A."/>
            <person name="Hutchinson M.I."/>
            <person name="Powell A.J."/>
            <person name="Barry K."/>
            <person name="Miller A.N."/>
            <person name="Grigoriev I.V."/>
            <person name="Debuchy R."/>
            <person name="Gladieux P."/>
            <person name="Thoren M.H."/>
            <person name="Johannesson H."/>
        </authorList>
    </citation>
    <scope>NUCLEOTIDE SEQUENCE</scope>
    <source>
        <strain evidence="9">PSN293</strain>
    </source>
</reference>
<evidence type="ECO:0000256" key="4">
    <source>
        <dbReference type="ARBA" id="ARBA00023026"/>
    </source>
</evidence>
<keyword evidence="3 8" id="KW-1133">Transmembrane helix</keyword>
<protein>
    <submittedName>
        <fullName evidence="9">Uncharacterized protein</fullName>
    </submittedName>
</protein>
<comment type="caution">
    <text evidence="9">The sequence shown here is derived from an EMBL/GenBank/DDBJ whole genome shotgun (WGS) entry which is preliminary data.</text>
</comment>
<dbReference type="GO" id="GO:0043386">
    <property type="term" value="P:mycotoxin biosynthetic process"/>
    <property type="evidence" value="ECO:0007669"/>
    <property type="project" value="InterPro"/>
</dbReference>
<name>A0AAN6Y836_9PEZI</name>
<dbReference type="PANTHER" id="PTHR33365:SF12">
    <property type="entry name" value="TAT PATHWAY SIGNAL SEQUENCE"/>
    <property type="match status" value="1"/>
</dbReference>
<evidence type="ECO:0000256" key="8">
    <source>
        <dbReference type="SAM" id="Phobius"/>
    </source>
</evidence>
<keyword evidence="4" id="KW-0843">Virulence</keyword>
<dbReference type="EMBL" id="MU858102">
    <property type="protein sequence ID" value="KAK4213868.1"/>
    <property type="molecule type" value="Genomic_DNA"/>
</dbReference>
<comment type="subcellular location">
    <subcellularLocation>
        <location evidence="1">Membrane</location>
        <topology evidence="1">Single-pass membrane protein</topology>
    </subcellularLocation>
</comment>
<reference evidence="9" key="1">
    <citation type="journal article" date="2023" name="Mol. Phylogenet. Evol.">
        <title>Genome-scale phylogeny and comparative genomics of the fungal order Sordariales.</title>
        <authorList>
            <person name="Hensen N."/>
            <person name="Bonometti L."/>
            <person name="Westerberg I."/>
            <person name="Brannstrom I.O."/>
            <person name="Guillou S."/>
            <person name="Cros-Aarteil S."/>
            <person name="Calhoun S."/>
            <person name="Haridas S."/>
            <person name="Kuo A."/>
            <person name="Mondo S."/>
            <person name="Pangilinan J."/>
            <person name="Riley R."/>
            <person name="LaButti K."/>
            <person name="Andreopoulos B."/>
            <person name="Lipzen A."/>
            <person name="Chen C."/>
            <person name="Yan M."/>
            <person name="Daum C."/>
            <person name="Ng V."/>
            <person name="Clum A."/>
            <person name="Steindorff A."/>
            <person name="Ohm R.A."/>
            <person name="Martin F."/>
            <person name="Silar P."/>
            <person name="Natvig D.O."/>
            <person name="Lalanne C."/>
            <person name="Gautier V."/>
            <person name="Ament-Velasquez S.L."/>
            <person name="Kruys A."/>
            <person name="Hutchinson M.I."/>
            <person name="Powell A.J."/>
            <person name="Barry K."/>
            <person name="Miller A.N."/>
            <person name="Grigoriev I.V."/>
            <person name="Debuchy R."/>
            <person name="Gladieux P."/>
            <person name="Hiltunen Thoren M."/>
            <person name="Johannesson H."/>
        </authorList>
    </citation>
    <scope>NUCLEOTIDE SEQUENCE</scope>
    <source>
        <strain evidence="9">PSN293</strain>
    </source>
</reference>
<dbReference type="GO" id="GO:0016020">
    <property type="term" value="C:membrane"/>
    <property type="evidence" value="ECO:0007669"/>
    <property type="project" value="UniProtKB-SubCell"/>
</dbReference>
<comment type="similarity">
    <text evidence="7">Belongs to the ustYa family.</text>
</comment>
<organism evidence="9 10">
    <name type="scientific">Rhypophila decipiens</name>
    <dbReference type="NCBI Taxonomy" id="261697"/>
    <lineage>
        <taxon>Eukaryota</taxon>
        <taxon>Fungi</taxon>
        <taxon>Dikarya</taxon>
        <taxon>Ascomycota</taxon>
        <taxon>Pezizomycotina</taxon>
        <taxon>Sordariomycetes</taxon>
        <taxon>Sordariomycetidae</taxon>
        <taxon>Sordariales</taxon>
        <taxon>Naviculisporaceae</taxon>
        <taxon>Rhypophila</taxon>
    </lineage>
</organism>
<keyword evidence="6" id="KW-0325">Glycoprotein</keyword>
<evidence type="ECO:0000256" key="7">
    <source>
        <dbReference type="ARBA" id="ARBA00035112"/>
    </source>
</evidence>
<evidence type="ECO:0000256" key="5">
    <source>
        <dbReference type="ARBA" id="ARBA00023136"/>
    </source>
</evidence>
<evidence type="ECO:0000313" key="10">
    <source>
        <dbReference type="Proteomes" id="UP001301769"/>
    </source>
</evidence>
<evidence type="ECO:0000256" key="3">
    <source>
        <dbReference type="ARBA" id="ARBA00022989"/>
    </source>
</evidence>